<evidence type="ECO:0000256" key="6">
    <source>
        <dbReference type="ARBA" id="ARBA00023132"/>
    </source>
</evidence>
<dbReference type="OrthoDB" id="3797628at2759"/>
<dbReference type="GO" id="GO:0005643">
    <property type="term" value="C:nuclear pore"/>
    <property type="evidence" value="ECO:0007669"/>
    <property type="project" value="UniProtKB-SubCell"/>
</dbReference>
<evidence type="ECO:0000256" key="8">
    <source>
        <dbReference type="ARBA" id="ARBA00065263"/>
    </source>
</evidence>
<reference evidence="11" key="1">
    <citation type="submission" date="2025-08" db="UniProtKB">
        <authorList>
            <consortium name="RefSeq"/>
        </authorList>
    </citation>
    <scope>IDENTIFICATION</scope>
    <source>
        <tissue evidence="11">Fruit stalk</tissue>
    </source>
</reference>
<feature type="domain" description="Peptidase S59" evidence="9">
    <location>
        <begin position="74"/>
        <end position="210"/>
    </location>
</feature>
<evidence type="ECO:0000313" key="11">
    <source>
        <dbReference type="RefSeq" id="XP_022714748.1"/>
    </source>
</evidence>
<dbReference type="GO" id="GO:0048573">
    <property type="term" value="P:photoperiodism, flowering"/>
    <property type="evidence" value="ECO:0007669"/>
    <property type="project" value="UniProtKB-ARBA"/>
</dbReference>
<evidence type="ECO:0000256" key="3">
    <source>
        <dbReference type="ARBA" id="ARBA00022816"/>
    </source>
</evidence>
<dbReference type="Proteomes" id="UP000515121">
    <property type="component" value="Unplaced"/>
</dbReference>
<dbReference type="GO" id="GO:0051028">
    <property type="term" value="P:mRNA transport"/>
    <property type="evidence" value="ECO:0007669"/>
    <property type="project" value="UniProtKB-KW"/>
</dbReference>
<dbReference type="InterPro" id="IPR036903">
    <property type="entry name" value="Nup98_auto-Pept-S59_dom_sf"/>
</dbReference>
<dbReference type="GeneID" id="111274394"/>
<gene>
    <name evidence="11" type="primary">LOC111274394</name>
</gene>
<accession>A0A6P5WFF0</accession>
<organism evidence="10 11">
    <name type="scientific">Durio zibethinus</name>
    <name type="common">Durian</name>
    <dbReference type="NCBI Taxonomy" id="66656"/>
    <lineage>
        <taxon>Eukaryota</taxon>
        <taxon>Viridiplantae</taxon>
        <taxon>Streptophyta</taxon>
        <taxon>Embryophyta</taxon>
        <taxon>Tracheophyta</taxon>
        <taxon>Spermatophyta</taxon>
        <taxon>Magnoliopsida</taxon>
        <taxon>eudicotyledons</taxon>
        <taxon>Gunneridae</taxon>
        <taxon>Pentapetalae</taxon>
        <taxon>rosids</taxon>
        <taxon>malvids</taxon>
        <taxon>Malvales</taxon>
        <taxon>Malvaceae</taxon>
        <taxon>Helicteroideae</taxon>
        <taxon>Durio</taxon>
    </lineage>
</organism>
<keyword evidence="10" id="KW-1185">Reference proteome</keyword>
<dbReference type="SUPFAM" id="SSF82215">
    <property type="entry name" value="C-terminal autoproteolytic domain of nucleoporin nup98"/>
    <property type="match status" value="1"/>
</dbReference>
<evidence type="ECO:0000256" key="7">
    <source>
        <dbReference type="ARBA" id="ARBA00023242"/>
    </source>
</evidence>
<evidence type="ECO:0000256" key="5">
    <source>
        <dbReference type="ARBA" id="ARBA00023010"/>
    </source>
</evidence>
<dbReference type="GO" id="GO:0017056">
    <property type="term" value="F:structural constituent of nuclear pore"/>
    <property type="evidence" value="ECO:0007669"/>
    <property type="project" value="InterPro"/>
</dbReference>
<dbReference type="AlphaFoldDB" id="A0A6P5WFF0"/>
<evidence type="ECO:0000256" key="2">
    <source>
        <dbReference type="ARBA" id="ARBA00022448"/>
    </source>
</evidence>
<evidence type="ECO:0000256" key="1">
    <source>
        <dbReference type="ARBA" id="ARBA00004567"/>
    </source>
</evidence>
<dbReference type="Pfam" id="PF12110">
    <property type="entry name" value="Nup96"/>
    <property type="match status" value="1"/>
</dbReference>
<keyword evidence="4" id="KW-0653">Protein transport</keyword>
<dbReference type="Gene3D" id="3.30.1610.10">
    <property type="entry name" value="Peptidase S59, nucleoporin"/>
    <property type="match status" value="1"/>
</dbReference>
<comment type="subcellular location">
    <subcellularLocation>
        <location evidence="1">Nucleus</location>
        <location evidence="1">Nuclear pore complex</location>
    </subcellularLocation>
</comment>
<dbReference type="PANTHER" id="PTHR23198:SF26">
    <property type="entry name" value="NUCLEAR PORE COMPLEX PROTEIN NUP96"/>
    <property type="match status" value="1"/>
</dbReference>
<dbReference type="PROSITE" id="PS51434">
    <property type="entry name" value="NUP_C"/>
    <property type="match status" value="1"/>
</dbReference>
<dbReference type="GO" id="GO:0015031">
    <property type="term" value="P:protein transport"/>
    <property type="evidence" value="ECO:0007669"/>
    <property type="project" value="UniProtKB-KW"/>
</dbReference>
<evidence type="ECO:0000313" key="10">
    <source>
        <dbReference type="Proteomes" id="UP000515121"/>
    </source>
</evidence>
<proteinExistence type="predicted"/>
<keyword evidence="3" id="KW-0509">mRNA transport</keyword>
<evidence type="ECO:0000259" key="9">
    <source>
        <dbReference type="PROSITE" id="PS51434"/>
    </source>
</evidence>
<dbReference type="KEGG" id="dzi:111274394"/>
<dbReference type="InterPro" id="IPR007230">
    <property type="entry name" value="Nup98_auto-Pept-S59_dom"/>
</dbReference>
<dbReference type="PANTHER" id="PTHR23198">
    <property type="entry name" value="NUCLEOPORIN"/>
    <property type="match status" value="1"/>
</dbReference>
<dbReference type="InterPro" id="IPR037665">
    <property type="entry name" value="Nucleoporin_S59-like"/>
</dbReference>
<dbReference type="FunFam" id="1.25.40.690:FF:000002">
    <property type="entry name" value="Nuclear pore complex protein NUP96"/>
    <property type="match status" value="1"/>
</dbReference>
<evidence type="ECO:0000256" key="4">
    <source>
        <dbReference type="ARBA" id="ARBA00022927"/>
    </source>
</evidence>
<dbReference type="Gene3D" id="1.25.40.690">
    <property type="match status" value="1"/>
</dbReference>
<keyword evidence="5" id="KW-0811">Translocation</keyword>
<sequence length="1070" mass="121123">MASASLLPPSVSGTSSEIRSAASDISRSGTDLNAENCDLHVTSLYKRRRISATTDFLSHDVLRKIEESLPSFNSPDYYMEPCLKDMATMELLDPGYCSRVPDFVVGRFGYGCVKFFGTTDVRGLDLDQIVKFRRHEVIVYEDERNKPMVGQGLNKTAKVTLRLKIENIDLEKQEVDGIVKKLRESMRRQGAQFITFDPANGEWKFLVDHFSRFGLSEDEEEDILMDDATGVVQDPGEINGGGNSEIDEEMQMDTNGPLLSHSLPAHLGLDPVKMKEMRMLMFPVEEEEELEDFRGTVSNRKQAFAKEFIRSPLLNSNQRMGHRSSPPVVRKTPVALLDYNSGTFGSNSSGTVLMTQENKGMPLKTIKKEGFKLDIKQETPVTRSHSRNIVDAALFMGRSFRVGWGPNGILVHSGAPVGSKDTQRVLSSVINIEKVAIDNVVRDENNKVKKELVDFAFDSPLNLHKALNYEEKEVEVGFFQLKLLNVVCNRLELSEICRSYIDIIERQLEVPGLSSSARLVLMHQVMVWELIKVLFSERENTSQLKSMGADNEEDMMHDIKEGLPEVDPEALPLIRRAEFSCWLQESVCHRVQEEVSSVNDSGYLEHLFFLLTGRQLDAAVELAASRGDVRLACLLSQAGGSTVNRSDVAQQLDIWRINGLDFNFIEKGRIRLYELLAGNIHGALHGIKIDWKRFLGLLMWYHLPADTALPVVFQTYQHLLDGGKAPFPVPIYIDEGPVEENANWSRVERFDLSYYLMLLHASEESQLCSLKTMFSTFSSTHDPLDYHMIWHQRAILEAIGAFHSNDLQALDMGLVSQLLCQGQCHWAIYVALHMPYCDEYPYLQAILIREILFQYCESWSLHESQRQFIEDLGIPLQWLHEAMAVYFNYHGDLPKALEHFLECANWRKAHSIFMTSVAHTLFLSANHSEVWRIATSMEDHKSEIENWDLGAGIYISFYVLRSSLQEDNSTMGELDSLDSKNAACRDFLGRLNESLAIWGGRLPVDSRVAYSKMAEEMCDMLLSDMSEGPTRDAQLSCFDTVFSAPLPEDLRSNHLQDAVALFTCHISEAP</sequence>
<keyword evidence="6" id="KW-0906">Nuclear pore complex</keyword>
<comment type="subunit">
    <text evidence="8">Part of the nuclear pore complex (NPC). The NPC has an eight-fold symmetrical structure comprising a central transport channel and two rings, the cytoplasmic and nuclear rings, to which eight filaments are attached. The cytoplasmic filaments have loose ends, while the nuclear filaments are joined in a distal ring, forming a nuclear basket. NPCs are highly dynamic in configuration and composition, and can be devided in 3 subcomplexes, the NUP62 subcomplex, the NUP107-160 subcomplex and the NUP93 subcomplex, containing approximately 30 different nucleoporin proteins.</text>
</comment>
<dbReference type="FunFam" id="3.30.1610.10:FF:000002">
    <property type="entry name" value="nuclear pore complex protein NUP98A"/>
    <property type="match status" value="1"/>
</dbReference>
<name>A0A6P5WFF0_DURZI</name>
<keyword evidence="2" id="KW-0813">Transport</keyword>
<keyword evidence="7" id="KW-0539">Nucleus</keyword>
<protein>
    <submittedName>
        <fullName evidence="11">Nuclear pore complex protein NUP96-like isoform X1</fullName>
    </submittedName>
</protein>
<dbReference type="InterPro" id="IPR021967">
    <property type="entry name" value="Nup98_C"/>
</dbReference>
<dbReference type="Pfam" id="PF04096">
    <property type="entry name" value="Nucleoporin2"/>
    <property type="match status" value="1"/>
</dbReference>
<dbReference type="RefSeq" id="XP_022714748.1">
    <property type="nucleotide sequence ID" value="XM_022859013.1"/>
</dbReference>